<evidence type="ECO:0000256" key="14">
    <source>
        <dbReference type="PROSITE-ProRule" id="PRU00124"/>
    </source>
</evidence>
<dbReference type="Gene3D" id="1.10.2000.10">
    <property type="entry name" value="Frizzled cysteine-rich domain"/>
    <property type="match status" value="2"/>
</dbReference>
<keyword evidence="3 16" id="KW-0645">Protease</keyword>
<evidence type="ECO:0000259" key="18">
    <source>
        <dbReference type="PROSITE" id="PS50038"/>
    </source>
</evidence>
<evidence type="ECO:0008006" key="23">
    <source>
        <dbReference type="Google" id="ProtNLM"/>
    </source>
</evidence>
<dbReference type="SUPFAM" id="SSF56487">
    <property type="entry name" value="SRCR-like"/>
    <property type="match status" value="1"/>
</dbReference>
<dbReference type="InterPro" id="IPR020067">
    <property type="entry name" value="Frizzled_dom"/>
</dbReference>
<dbReference type="AlphaFoldDB" id="A0AAV2H3L3"/>
<dbReference type="GO" id="GO:0006508">
    <property type="term" value="P:proteolysis"/>
    <property type="evidence" value="ECO:0007669"/>
    <property type="project" value="UniProtKB-KW"/>
</dbReference>
<dbReference type="Gene3D" id="2.40.10.10">
    <property type="entry name" value="Trypsin-like serine proteases"/>
    <property type="match status" value="1"/>
</dbReference>
<dbReference type="EMBL" id="CAXITT010000025">
    <property type="protein sequence ID" value="CAL1527987.1"/>
    <property type="molecule type" value="Genomic_DNA"/>
</dbReference>
<keyword evidence="8" id="KW-0735">Signal-anchor</keyword>
<dbReference type="PRINTS" id="PR00722">
    <property type="entry name" value="CHYMOTRYPSIN"/>
</dbReference>
<evidence type="ECO:0000256" key="16">
    <source>
        <dbReference type="RuleBase" id="RU363034"/>
    </source>
</evidence>
<dbReference type="InterPro" id="IPR036772">
    <property type="entry name" value="SRCR-like_dom_sf"/>
</dbReference>
<reference evidence="21 22" key="1">
    <citation type="submission" date="2024-04" db="EMBL/GenBank/DDBJ databases">
        <authorList>
            <consortium name="Genoscope - CEA"/>
            <person name="William W."/>
        </authorList>
    </citation>
    <scope>NUCLEOTIDE SEQUENCE [LARGE SCALE GENOMIC DNA]</scope>
</reference>
<keyword evidence="5" id="KW-0732">Signal</keyword>
<dbReference type="CDD" id="cd00112">
    <property type="entry name" value="LDLa"/>
    <property type="match status" value="2"/>
</dbReference>
<dbReference type="SMART" id="SM00063">
    <property type="entry name" value="FRI"/>
    <property type="match status" value="2"/>
</dbReference>
<dbReference type="Proteomes" id="UP001497497">
    <property type="component" value="Unassembled WGS sequence"/>
</dbReference>
<feature type="disulfide bond" evidence="14">
    <location>
        <begin position="369"/>
        <end position="381"/>
    </location>
</feature>
<dbReference type="PROSITE" id="PS00134">
    <property type="entry name" value="TRYPSIN_HIS"/>
    <property type="match status" value="1"/>
</dbReference>
<evidence type="ECO:0000256" key="15">
    <source>
        <dbReference type="PROSITE-ProRule" id="PRU00196"/>
    </source>
</evidence>
<dbReference type="InterPro" id="IPR036790">
    <property type="entry name" value="Frizzled_dom_sf"/>
</dbReference>
<dbReference type="PROSITE" id="PS50240">
    <property type="entry name" value="TRYPSIN_DOM"/>
    <property type="match status" value="1"/>
</dbReference>
<evidence type="ECO:0000259" key="19">
    <source>
        <dbReference type="PROSITE" id="PS50240"/>
    </source>
</evidence>
<evidence type="ECO:0000256" key="13">
    <source>
        <dbReference type="PROSITE-ProRule" id="PRU00090"/>
    </source>
</evidence>
<dbReference type="InterPro" id="IPR043504">
    <property type="entry name" value="Peptidase_S1_PA_chymotrypsin"/>
</dbReference>
<dbReference type="GO" id="GO:0005886">
    <property type="term" value="C:plasma membrane"/>
    <property type="evidence" value="ECO:0007669"/>
    <property type="project" value="UniProtKB-SubCell"/>
</dbReference>
<keyword evidence="11 14" id="KW-1015">Disulfide bond</keyword>
<comment type="caution">
    <text evidence="21">The sequence shown here is derived from an EMBL/GenBank/DDBJ whole genome shotgun (WGS) entry which is preliminary data.</text>
</comment>
<keyword evidence="10" id="KW-0472">Membrane</keyword>
<dbReference type="InterPro" id="IPR018114">
    <property type="entry name" value="TRYPSIN_HIS"/>
</dbReference>
<dbReference type="InterPro" id="IPR000082">
    <property type="entry name" value="SEA_dom"/>
</dbReference>
<evidence type="ECO:0000259" key="20">
    <source>
        <dbReference type="PROSITE" id="PS50287"/>
    </source>
</evidence>
<comment type="subcellular location">
    <subcellularLocation>
        <location evidence="1">Cell membrane</location>
        <topology evidence="1">Single-pass membrane protein</topology>
    </subcellularLocation>
    <subcellularLocation>
        <location evidence="2">Membrane</location>
        <topology evidence="2">Single-pass type II membrane protein</topology>
    </subcellularLocation>
</comment>
<accession>A0AAV2H3L3</accession>
<feature type="domain" description="Peptidase S1" evidence="19">
    <location>
        <begin position="557"/>
        <end position="801"/>
    </location>
</feature>
<dbReference type="CDD" id="cd00190">
    <property type="entry name" value="Tryp_SPc"/>
    <property type="match status" value="1"/>
</dbReference>
<dbReference type="Gene3D" id="3.30.70.960">
    <property type="entry name" value="SEA domain"/>
    <property type="match status" value="1"/>
</dbReference>
<dbReference type="InterPro" id="IPR001254">
    <property type="entry name" value="Trypsin_dom"/>
</dbReference>
<feature type="disulfide bond" evidence="14">
    <location>
        <begin position="427"/>
        <end position="442"/>
    </location>
</feature>
<dbReference type="Pfam" id="PF00057">
    <property type="entry name" value="Ldl_recept_a"/>
    <property type="match status" value="1"/>
</dbReference>
<evidence type="ECO:0000256" key="5">
    <source>
        <dbReference type="ARBA" id="ARBA00022729"/>
    </source>
</evidence>
<protein>
    <recommendedName>
        <fullName evidence="23">Atrial natriuretic peptide-converting enzyme</fullName>
    </recommendedName>
</protein>
<dbReference type="SUPFAM" id="SSF82671">
    <property type="entry name" value="SEA domain"/>
    <property type="match status" value="1"/>
</dbReference>
<evidence type="ECO:0000256" key="12">
    <source>
        <dbReference type="ARBA" id="ARBA00023180"/>
    </source>
</evidence>
<evidence type="ECO:0000256" key="2">
    <source>
        <dbReference type="ARBA" id="ARBA00004606"/>
    </source>
</evidence>
<dbReference type="InterPro" id="IPR036364">
    <property type="entry name" value="SEA_dom_sf"/>
</dbReference>
<dbReference type="InterPro" id="IPR002172">
    <property type="entry name" value="LDrepeatLR_classA_rpt"/>
</dbReference>
<evidence type="ECO:0000256" key="7">
    <source>
        <dbReference type="ARBA" id="ARBA00022825"/>
    </source>
</evidence>
<dbReference type="Gene3D" id="3.10.250.10">
    <property type="entry name" value="SRCR-like domain"/>
    <property type="match status" value="1"/>
</dbReference>
<feature type="disulfide bond" evidence="14">
    <location>
        <begin position="388"/>
        <end position="403"/>
    </location>
</feature>
<dbReference type="Pfam" id="PF01392">
    <property type="entry name" value="Fz"/>
    <property type="match status" value="2"/>
</dbReference>
<dbReference type="SUPFAM" id="SSF57424">
    <property type="entry name" value="LDL receptor-like module"/>
    <property type="match status" value="2"/>
</dbReference>
<dbReference type="GO" id="GO:0004252">
    <property type="term" value="F:serine-type endopeptidase activity"/>
    <property type="evidence" value="ECO:0007669"/>
    <property type="project" value="InterPro"/>
</dbReference>
<evidence type="ECO:0000256" key="4">
    <source>
        <dbReference type="ARBA" id="ARBA00022692"/>
    </source>
</evidence>
<name>A0AAV2H3L3_LYMST</name>
<evidence type="ECO:0000313" key="22">
    <source>
        <dbReference type="Proteomes" id="UP001497497"/>
    </source>
</evidence>
<keyword evidence="6 16" id="KW-0378">Hydrolase</keyword>
<evidence type="ECO:0000259" key="17">
    <source>
        <dbReference type="PROSITE" id="PS50024"/>
    </source>
</evidence>
<gene>
    <name evidence="21" type="ORF">GSLYS_00002157001</name>
</gene>
<comment type="caution">
    <text evidence="15">Lacks conserved residue(s) required for the propagation of feature annotation.</text>
</comment>
<evidence type="ECO:0000256" key="6">
    <source>
        <dbReference type="ARBA" id="ARBA00022801"/>
    </source>
</evidence>
<evidence type="ECO:0000256" key="9">
    <source>
        <dbReference type="ARBA" id="ARBA00022989"/>
    </source>
</evidence>
<evidence type="ECO:0000256" key="8">
    <source>
        <dbReference type="ARBA" id="ARBA00022968"/>
    </source>
</evidence>
<evidence type="ECO:0000256" key="10">
    <source>
        <dbReference type="ARBA" id="ARBA00023136"/>
    </source>
</evidence>
<dbReference type="PANTHER" id="PTHR24252">
    <property type="entry name" value="ACROSIN-RELATED"/>
    <property type="match status" value="1"/>
</dbReference>
<dbReference type="InterPro" id="IPR001190">
    <property type="entry name" value="SRCR"/>
</dbReference>
<dbReference type="PROSITE" id="PS50038">
    <property type="entry name" value="FZ"/>
    <property type="match status" value="2"/>
</dbReference>
<dbReference type="SUPFAM" id="SSF50494">
    <property type="entry name" value="Trypsin-like serine proteases"/>
    <property type="match status" value="1"/>
</dbReference>
<dbReference type="InterPro" id="IPR009003">
    <property type="entry name" value="Peptidase_S1_PA"/>
</dbReference>
<feature type="domain" description="SRCR" evidence="20">
    <location>
        <begin position="418"/>
        <end position="540"/>
    </location>
</feature>
<keyword evidence="9" id="KW-1133">Transmembrane helix</keyword>
<dbReference type="InterPro" id="IPR001314">
    <property type="entry name" value="Peptidase_S1A"/>
</dbReference>
<dbReference type="PROSITE" id="PS50024">
    <property type="entry name" value="SEA"/>
    <property type="match status" value="1"/>
</dbReference>
<dbReference type="PANTHER" id="PTHR24252:SF7">
    <property type="entry name" value="HYALIN"/>
    <property type="match status" value="1"/>
</dbReference>
<sequence length="809" mass="89915">MYDPDMADQTSPAFTVFRNAFIFKMDTIFMSSNFSNMYNRTQILNTSENRDHVALSFAIQIQPRFMVPTSSNLIGQIQAVIITGLRNSVFVIDSKSMRLWINAYIPPTTTPSPPGQCLPITIASCVNITSYSKTSFPNVVGHRSPAEVEIAIKHKYYSVIQPFFCYPLAPDFYCSVFAPECGSDGKPIPPCREYCMDVMKLCKVSYQEINTDQIPVSCESLPESEDPAVCRQNPYKPGTCVPVNHDMCSSYGINKTSYPNVIRGVAVEKPLIALQLFQGIYNATHCYKHLMLFACAFFVPNCTGKPEPYNTLPPCASLCQAFRDRCQIFFDIFEHAVIANISCSDLPDSPDPTVCMGYHEAREPDFKVCGPGEIKCGKNSCIKRSWICDGNQDCDDNSDEAHCATCDKSEMACVKSYGRCINKTQGCDGADDCYTGVDENFCVQMDATSDKDVLQAYNPISAEWEEVCKDNWTSEFSTLVCKQLGYHRVLATYYKDYSNKTKTAILTSLKDGSDPNRLQSFLKKGQPSCPSGYVVRIVCMDAVCGIRPAYYRSPLRVVGGDEVKPGALPWMASLHGGLGEAFFCGATVINEQWILTAGHCIGGGEHGDLKYWTIQTGSTRRVAYSKYRQIRRPKRMIKHPAFNVATVDNDVALIQLEKPLAMNDYVRPICLPEKQPEEGTRCYAAGWGKNDNFAQRYEAALKQVPLDISSWEYCKNATSNASGNKIVYALTKSMFCAGGADSHDACQGDSGGPLLCRKENTTDEWYQGGIVSWGVICGHPRTPGVYTNLPLYVDWIRETITNASEKLTL</sequence>
<feature type="domain" description="SEA" evidence="17">
    <location>
        <begin position="1"/>
        <end position="96"/>
    </location>
</feature>
<keyword evidence="12" id="KW-0325">Glycoprotein</keyword>
<dbReference type="InterPro" id="IPR036055">
    <property type="entry name" value="LDL_receptor-like_sf"/>
</dbReference>
<organism evidence="21 22">
    <name type="scientific">Lymnaea stagnalis</name>
    <name type="common">Great pond snail</name>
    <name type="synonym">Helix stagnalis</name>
    <dbReference type="NCBI Taxonomy" id="6523"/>
    <lineage>
        <taxon>Eukaryota</taxon>
        <taxon>Metazoa</taxon>
        <taxon>Spiralia</taxon>
        <taxon>Lophotrochozoa</taxon>
        <taxon>Mollusca</taxon>
        <taxon>Gastropoda</taxon>
        <taxon>Heterobranchia</taxon>
        <taxon>Euthyneura</taxon>
        <taxon>Panpulmonata</taxon>
        <taxon>Hygrophila</taxon>
        <taxon>Lymnaeoidea</taxon>
        <taxon>Lymnaeidae</taxon>
        <taxon>Lymnaea</taxon>
    </lineage>
</organism>
<dbReference type="PROSITE" id="PS50068">
    <property type="entry name" value="LDLRA_2"/>
    <property type="match status" value="2"/>
</dbReference>
<keyword evidence="4" id="KW-0812">Transmembrane</keyword>
<feature type="domain" description="FZ" evidence="18">
    <location>
        <begin position="112"/>
        <end position="243"/>
    </location>
</feature>
<proteinExistence type="predicted"/>
<dbReference type="FunFam" id="2.40.10.10:FF:000120">
    <property type="entry name" value="Putative serine protease"/>
    <property type="match status" value="1"/>
</dbReference>
<feature type="disulfide bond" evidence="13">
    <location>
        <begin position="319"/>
        <end position="343"/>
    </location>
</feature>
<keyword evidence="7 16" id="KW-0720">Serine protease</keyword>
<dbReference type="Gene3D" id="4.10.400.10">
    <property type="entry name" value="Low-density Lipoprotein Receptor"/>
    <property type="match status" value="2"/>
</dbReference>
<dbReference type="PROSITE" id="PS50287">
    <property type="entry name" value="SRCR_2"/>
    <property type="match status" value="1"/>
</dbReference>
<evidence type="ECO:0000256" key="1">
    <source>
        <dbReference type="ARBA" id="ARBA00004162"/>
    </source>
</evidence>
<feature type="domain" description="FZ" evidence="18">
    <location>
        <begin position="235"/>
        <end position="358"/>
    </location>
</feature>
<keyword evidence="22" id="KW-1185">Reference proteome</keyword>
<dbReference type="SUPFAM" id="SSF63501">
    <property type="entry name" value="Frizzled cysteine-rich domain"/>
    <property type="match status" value="2"/>
</dbReference>
<dbReference type="SMART" id="SM00192">
    <property type="entry name" value="LDLa"/>
    <property type="match status" value="2"/>
</dbReference>
<dbReference type="CDD" id="cd07066">
    <property type="entry name" value="CRD_FZ"/>
    <property type="match status" value="2"/>
</dbReference>
<dbReference type="Pfam" id="PF00089">
    <property type="entry name" value="Trypsin"/>
    <property type="match status" value="1"/>
</dbReference>
<evidence type="ECO:0000256" key="11">
    <source>
        <dbReference type="ARBA" id="ARBA00023157"/>
    </source>
</evidence>
<dbReference type="InterPro" id="IPR033116">
    <property type="entry name" value="TRYPSIN_SER"/>
</dbReference>
<evidence type="ECO:0000313" key="21">
    <source>
        <dbReference type="EMBL" id="CAL1527987.1"/>
    </source>
</evidence>
<dbReference type="Pfam" id="PF15494">
    <property type="entry name" value="SRCR_2"/>
    <property type="match status" value="1"/>
</dbReference>
<feature type="disulfide bond" evidence="14">
    <location>
        <begin position="376"/>
        <end position="394"/>
    </location>
</feature>
<evidence type="ECO:0000256" key="3">
    <source>
        <dbReference type="ARBA" id="ARBA00022670"/>
    </source>
</evidence>
<dbReference type="SMART" id="SM00020">
    <property type="entry name" value="Tryp_SPc"/>
    <property type="match status" value="1"/>
</dbReference>
<dbReference type="PROSITE" id="PS00135">
    <property type="entry name" value="TRYPSIN_SER"/>
    <property type="match status" value="1"/>
</dbReference>
<dbReference type="Pfam" id="PF01390">
    <property type="entry name" value="SEA"/>
    <property type="match status" value="1"/>
</dbReference>